<keyword evidence="3 10" id="KW-0285">Flavoprotein</keyword>
<reference evidence="12 13" key="1">
    <citation type="submission" date="2017-05" db="EMBL/GenBank/DDBJ databases">
        <authorList>
            <person name="Song R."/>
            <person name="Chenine A.L."/>
            <person name="Ruprecht R.M."/>
        </authorList>
    </citation>
    <scope>NUCLEOTIDE SEQUENCE [LARGE SCALE GENOMIC DNA]</scope>
    <source>
        <strain evidence="12 13">CECT 8489</strain>
    </source>
</reference>
<protein>
    <recommendedName>
        <fullName evidence="2 10">FAD:protein FMN transferase</fullName>
        <ecNumber evidence="1 10">2.7.1.180</ecNumber>
    </recommendedName>
    <alternativeName>
        <fullName evidence="8 10">Flavin transferase</fullName>
    </alternativeName>
</protein>
<keyword evidence="12" id="KW-0449">Lipoprotein</keyword>
<dbReference type="PIRSF" id="PIRSF006268">
    <property type="entry name" value="ApbE"/>
    <property type="match status" value="1"/>
</dbReference>
<dbReference type="OrthoDB" id="9778595at2"/>
<feature type="binding site" evidence="11">
    <location>
        <position position="158"/>
    </location>
    <ligand>
        <name>Mg(2+)</name>
        <dbReference type="ChEBI" id="CHEBI:18420"/>
    </ligand>
</feature>
<dbReference type="Gene3D" id="3.10.520.10">
    <property type="entry name" value="ApbE-like domains"/>
    <property type="match status" value="1"/>
</dbReference>
<accession>A0A238IW83</accession>
<keyword evidence="6 10" id="KW-0274">FAD</keyword>
<dbReference type="InterPro" id="IPR024932">
    <property type="entry name" value="ApbE"/>
</dbReference>
<evidence type="ECO:0000313" key="12">
    <source>
        <dbReference type="EMBL" id="SMX21990.1"/>
    </source>
</evidence>
<dbReference type="AlphaFoldDB" id="A0A238IW83"/>
<dbReference type="EC" id="2.7.1.180" evidence="1 10"/>
<keyword evidence="13" id="KW-1185">Reference proteome</keyword>
<comment type="cofactor">
    <cofactor evidence="11">
        <name>Mg(2+)</name>
        <dbReference type="ChEBI" id="CHEBI:18420"/>
    </cofactor>
    <cofactor evidence="11">
        <name>Mn(2+)</name>
        <dbReference type="ChEBI" id="CHEBI:29035"/>
    </cofactor>
    <text evidence="11">Magnesium. Can also use manganese.</text>
</comment>
<evidence type="ECO:0000256" key="4">
    <source>
        <dbReference type="ARBA" id="ARBA00022679"/>
    </source>
</evidence>
<gene>
    <name evidence="12" type="primary">apbE</name>
    <name evidence="12" type="ORF">BOA8489_00077</name>
</gene>
<evidence type="ECO:0000256" key="5">
    <source>
        <dbReference type="ARBA" id="ARBA00022723"/>
    </source>
</evidence>
<proteinExistence type="inferred from homology"/>
<comment type="similarity">
    <text evidence="10">Belongs to the ApbE family.</text>
</comment>
<dbReference type="PANTHER" id="PTHR30040">
    <property type="entry name" value="THIAMINE BIOSYNTHESIS LIPOPROTEIN APBE"/>
    <property type="match status" value="1"/>
</dbReference>
<evidence type="ECO:0000256" key="8">
    <source>
        <dbReference type="ARBA" id="ARBA00031306"/>
    </source>
</evidence>
<organism evidence="12 13">
    <name type="scientific">Boseongicola aestuarii</name>
    <dbReference type="NCBI Taxonomy" id="1470561"/>
    <lineage>
        <taxon>Bacteria</taxon>
        <taxon>Pseudomonadati</taxon>
        <taxon>Pseudomonadota</taxon>
        <taxon>Alphaproteobacteria</taxon>
        <taxon>Rhodobacterales</taxon>
        <taxon>Paracoccaceae</taxon>
        <taxon>Boseongicola</taxon>
    </lineage>
</organism>
<dbReference type="PANTHER" id="PTHR30040:SF2">
    <property type="entry name" value="FAD:PROTEIN FMN TRANSFERASE"/>
    <property type="match status" value="1"/>
</dbReference>
<name>A0A238IW83_9RHOB</name>
<dbReference type="GO" id="GO:0046872">
    <property type="term" value="F:metal ion binding"/>
    <property type="evidence" value="ECO:0007669"/>
    <property type="project" value="UniProtKB-UniRule"/>
</dbReference>
<sequence length="320" mass="33549">MDLTRRAILFGLAGAGLSAKVASAGGLHVESGSAFGSTWRISVDRSVDLSAVRPAVDAIIRQVDEQMSPYLDASDLTLFNESRGTEAQVMPPELCRVAAQALRIARLTDGAFDPTVGPIVSRFGFGPIRGGTGSYSSIEVAANSLRKTTPELTLDLCGIAKGYALDRIAEALQQLGLRDAMIEVGGEIKVLGRHPEGRQWIAAIADPVSTEFQAYRLVALGRDALATSGHAANGLVAPISTSHIIDPFSRRPADTELASVSVLAPTAMEADALATALCAAGPGRGISLAQRLDISALFVLRSGGETTDLMTGRFDEHVLV</sequence>
<evidence type="ECO:0000256" key="11">
    <source>
        <dbReference type="PIRSR" id="PIRSR006268-2"/>
    </source>
</evidence>
<keyword evidence="5 10" id="KW-0479">Metal-binding</keyword>
<feature type="binding site" evidence="11">
    <location>
        <position position="275"/>
    </location>
    <ligand>
        <name>Mg(2+)</name>
        <dbReference type="ChEBI" id="CHEBI:18420"/>
    </ligand>
</feature>
<evidence type="ECO:0000256" key="10">
    <source>
        <dbReference type="PIRNR" id="PIRNR006268"/>
    </source>
</evidence>
<evidence type="ECO:0000313" key="13">
    <source>
        <dbReference type="Proteomes" id="UP000201838"/>
    </source>
</evidence>
<evidence type="ECO:0000256" key="1">
    <source>
        <dbReference type="ARBA" id="ARBA00011955"/>
    </source>
</evidence>
<evidence type="ECO:0000256" key="7">
    <source>
        <dbReference type="ARBA" id="ARBA00022842"/>
    </source>
</evidence>
<evidence type="ECO:0000256" key="2">
    <source>
        <dbReference type="ARBA" id="ARBA00016337"/>
    </source>
</evidence>
<dbReference type="Proteomes" id="UP000201838">
    <property type="component" value="Unassembled WGS sequence"/>
</dbReference>
<evidence type="ECO:0000256" key="3">
    <source>
        <dbReference type="ARBA" id="ARBA00022630"/>
    </source>
</evidence>
<keyword evidence="7 10" id="KW-0460">Magnesium</keyword>
<dbReference type="SUPFAM" id="SSF143631">
    <property type="entry name" value="ApbE-like"/>
    <property type="match status" value="1"/>
</dbReference>
<dbReference type="InterPro" id="IPR003374">
    <property type="entry name" value="ApbE-like_sf"/>
</dbReference>
<keyword evidence="4 10" id="KW-0808">Transferase</keyword>
<dbReference type="GO" id="GO:0016740">
    <property type="term" value="F:transferase activity"/>
    <property type="evidence" value="ECO:0007669"/>
    <property type="project" value="UniProtKB-UniRule"/>
</dbReference>
<dbReference type="RefSeq" id="WP_093972010.1">
    <property type="nucleotide sequence ID" value="NZ_FXXQ01000001.1"/>
</dbReference>
<evidence type="ECO:0000256" key="6">
    <source>
        <dbReference type="ARBA" id="ARBA00022827"/>
    </source>
</evidence>
<comment type="catalytic activity">
    <reaction evidence="9 10">
        <text>L-threonyl-[protein] + FAD = FMN-L-threonyl-[protein] + AMP + H(+)</text>
        <dbReference type="Rhea" id="RHEA:36847"/>
        <dbReference type="Rhea" id="RHEA-COMP:11060"/>
        <dbReference type="Rhea" id="RHEA-COMP:11061"/>
        <dbReference type="ChEBI" id="CHEBI:15378"/>
        <dbReference type="ChEBI" id="CHEBI:30013"/>
        <dbReference type="ChEBI" id="CHEBI:57692"/>
        <dbReference type="ChEBI" id="CHEBI:74257"/>
        <dbReference type="ChEBI" id="CHEBI:456215"/>
        <dbReference type="EC" id="2.7.1.180"/>
    </reaction>
</comment>
<dbReference type="Pfam" id="PF02424">
    <property type="entry name" value="ApbE"/>
    <property type="match status" value="1"/>
</dbReference>
<evidence type="ECO:0000256" key="9">
    <source>
        <dbReference type="ARBA" id="ARBA00048540"/>
    </source>
</evidence>
<feature type="binding site" evidence="11">
    <location>
        <position position="271"/>
    </location>
    <ligand>
        <name>Mg(2+)</name>
        <dbReference type="ChEBI" id="CHEBI:18420"/>
    </ligand>
</feature>
<dbReference type="EMBL" id="FXXQ01000001">
    <property type="protein sequence ID" value="SMX21990.1"/>
    <property type="molecule type" value="Genomic_DNA"/>
</dbReference>